<name>A0A8T3BVC9_DENNO</name>
<protein>
    <submittedName>
        <fullName evidence="1">Uncharacterized protein</fullName>
    </submittedName>
</protein>
<gene>
    <name evidence="1" type="ORF">KFK09_007811</name>
</gene>
<dbReference type="Proteomes" id="UP000829196">
    <property type="component" value="Unassembled WGS sequence"/>
</dbReference>
<dbReference type="EMBL" id="JAGYWB010000006">
    <property type="protein sequence ID" value="KAI0520339.1"/>
    <property type="molecule type" value="Genomic_DNA"/>
</dbReference>
<evidence type="ECO:0000313" key="1">
    <source>
        <dbReference type="EMBL" id="KAI0520339.1"/>
    </source>
</evidence>
<comment type="caution">
    <text evidence="1">The sequence shown here is derived from an EMBL/GenBank/DDBJ whole genome shotgun (WGS) entry which is preliminary data.</text>
</comment>
<dbReference type="AlphaFoldDB" id="A0A8T3BVC9"/>
<keyword evidence="2" id="KW-1185">Reference proteome</keyword>
<sequence>MIAIILIMGGRPKLVLRLMLRPDISVETAQWSGPGQRVKRSTVRNPAKAARERARWRTRARLTHASPVQRDAVWSARGSWFDAVWSARGSWFDALVRPPERVAGVPPEPPPGSGFSGSGKLFFFLFQPAVFDRRQTAGNILPPENAVGNYFPTPFFPAARKPPENRRKIKKPPEIGYVQKVVLVEFFPFCASCKCIGHVPDKRRHGSADLHNATLNPSINLAPFSVENIVVPSVTEKAEQVLGCDVSNLEDVIAALSHVTSPFEPPVHDLGYLVPVSLAPLFVNSLIGLVSVDKGVAIVSTVKVSKDGVAGVLPSIYDPRACASVGGHLGCAINSCPVLSDVGVVSAPCVLSLNAMPCVAMENSGESGIPNELSPRNLGGERSVTPSSVVIEGSTTLITHVGANLEESVRMQLDWLQCSSDSSSEASRDDDEPVIDFILHNDHPVVSISSCMWEGKMWEEIISGDVLLFFIIFDASPWLLVSLWWRLFGHWLAFGDDCRFIGAL</sequence>
<evidence type="ECO:0000313" key="2">
    <source>
        <dbReference type="Proteomes" id="UP000829196"/>
    </source>
</evidence>
<accession>A0A8T3BVC9</accession>
<organism evidence="1 2">
    <name type="scientific">Dendrobium nobile</name>
    <name type="common">Orchid</name>
    <dbReference type="NCBI Taxonomy" id="94219"/>
    <lineage>
        <taxon>Eukaryota</taxon>
        <taxon>Viridiplantae</taxon>
        <taxon>Streptophyta</taxon>
        <taxon>Embryophyta</taxon>
        <taxon>Tracheophyta</taxon>
        <taxon>Spermatophyta</taxon>
        <taxon>Magnoliopsida</taxon>
        <taxon>Liliopsida</taxon>
        <taxon>Asparagales</taxon>
        <taxon>Orchidaceae</taxon>
        <taxon>Epidendroideae</taxon>
        <taxon>Malaxideae</taxon>
        <taxon>Dendrobiinae</taxon>
        <taxon>Dendrobium</taxon>
    </lineage>
</organism>
<proteinExistence type="predicted"/>
<reference evidence="1" key="1">
    <citation type="journal article" date="2022" name="Front. Genet.">
        <title>Chromosome-Scale Assembly of the Dendrobium nobile Genome Provides Insights Into the Molecular Mechanism of the Biosynthesis of the Medicinal Active Ingredient of Dendrobium.</title>
        <authorList>
            <person name="Xu Q."/>
            <person name="Niu S.-C."/>
            <person name="Li K.-L."/>
            <person name="Zheng P.-J."/>
            <person name="Zhang X.-J."/>
            <person name="Jia Y."/>
            <person name="Liu Y."/>
            <person name="Niu Y.-X."/>
            <person name="Yu L.-H."/>
            <person name="Chen D.-F."/>
            <person name="Zhang G.-Q."/>
        </authorList>
    </citation>
    <scope>NUCLEOTIDE SEQUENCE</scope>
    <source>
        <tissue evidence="1">Leaf</tissue>
    </source>
</reference>